<dbReference type="InterPro" id="IPR029063">
    <property type="entry name" value="SAM-dependent_MTases_sf"/>
</dbReference>
<feature type="domain" description="Type II methyltransferase M.Eco57I C-terminal" evidence="8">
    <location>
        <begin position="251"/>
        <end position="505"/>
    </location>
</feature>
<evidence type="ECO:0000313" key="10">
    <source>
        <dbReference type="Proteomes" id="UP000256326"/>
    </source>
</evidence>
<dbReference type="CDD" id="cd02440">
    <property type="entry name" value="AdoMet_MTases"/>
    <property type="match status" value="1"/>
</dbReference>
<dbReference type="GO" id="GO:0009007">
    <property type="term" value="F:site-specific DNA-methyltransferase (adenine-specific) activity"/>
    <property type="evidence" value="ECO:0007669"/>
    <property type="project" value="UniProtKB-EC"/>
</dbReference>
<evidence type="ECO:0000256" key="2">
    <source>
        <dbReference type="ARBA" id="ARBA00011900"/>
    </source>
</evidence>
<dbReference type="OrthoDB" id="32195at2"/>
<sequence length="534" mass="61686">MQLINEATKDKLRGGFYTPKLIADFMLKWAINGNKSLDILEPSCGDGVFLKSIRDNEISYNSITAVEFDDDEFLKAESIGLENSNLINDDFHRFCLNTDSKFDLVIGNPPYIRYQYFSKEQQELAEEIFSKSKLKYSKLTNAWVSFVVGSSQLLKEKGKIAFVLPAEVLQVSYAQQLREFLSHFYNKINIVSFEKLVFPEIQQEVVLLLCEKDGTDFHKIEHLEVKDANDLKNIDILKLKNPQKKIDFKSNKWTFYFLDQNEIDFLEKLQKNQLVPKLGKYAKVEVGITTGANPFFTVPLSTVQFYDLEEYAKPLVGRSVQVPSLIFTENDWKKNRIGEARTHLLTFPKMKDLNGSLGARDYIGFGEEQEINKGYKCRIREEWQIVPSQKLSDALFIRRNHLYPKLIINEAQAYTTDTMHRVNINKNVNLNAFVASYYNSLSFAFAEISGRSHGGGVLELMPSEVENIMLPYHDSNEELVVIIDEMIRSNKSIDEILEITNKKILIEKYNFSTDDVAMADKIWKKLSKRRLNRN</sequence>
<dbReference type="SUPFAM" id="SSF53335">
    <property type="entry name" value="S-adenosyl-L-methionine-dependent methyltransferases"/>
    <property type="match status" value="1"/>
</dbReference>
<dbReference type="InterPro" id="IPR054520">
    <property type="entry name" value="M_Eco57I_C"/>
</dbReference>
<dbReference type="GO" id="GO:0006304">
    <property type="term" value="P:DNA modification"/>
    <property type="evidence" value="ECO:0007669"/>
    <property type="project" value="InterPro"/>
</dbReference>
<organism evidence="9 10">
    <name type="scientific">Epilithonimonas hispanica</name>
    <dbReference type="NCBI Taxonomy" id="358687"/>
    <lineage>
        <taxon>Bacteria</taxon>
        <taxon>Pseudomonadati</taxon>
        <taxon>Bacteroidota</taxon>
        <taxon>Flavobacteriia</taxon>
        <taxon>Flavobacteriales</taxon>
        <taxon>Weeksellaceae</taxon>
        <taxon>Chryseobacterium group</taxon>
        <taxon>Epilithonimonas</taxon>
    </lineage>
</organism>
<dbReference type="RefSeq" id="WP_116036778.1">
    <property type="nucleotide sequence ID" value="NZ_JBHLVV010000044.1"/>
</dbReference>
<dbReference type="PRINTS" id="PR00507">
    <property type="entry name" value="N12N6MTFRASE"/>
</dbReference>
<evidence type="ECO:0000259" key="8">
    <source>
        <dbReference type="Pfam" id="PF22837"/>
    </source>
</evidence>
<gene>
    <name evidence="9" type="ORF">DRF58_15710</name>
</gene>
<name>A0A3D9CMT0_9FLAO</name>
<dbReference type="GO" id="GO:0032259">
    <property type="term" value="P:methylation"/>
    <property type="evidence" value="ECO:0007669"/>
    <property type="project" value="UniProtKB-KW"/>
</dbReference>
<keyword evidence="10" id="KW-1185">Reference proteome</keyword>
<dbReference type="PROSITE" id="PS00092">
    <property type="entry name" value="N6_MTASE"/>
    <property type="match status" value="1"/>
</dbReference>
<keyword evidence="5" id="KW-0949">S-adenosyl-L-methionine</keyword>
<dbReference type="GO" id="GO:0003676">
    <property type="term" value="F:nucleic acid binding"/>
    <property type="evidence" value="ECO:0007669"/>
    <property type="project" value="InterPro"/>
</dbReference>
<evidence type="ECO:0000256" key="6">
    <source>
        <dbReference type="ARBA" id="ARBA00047942"/>
    </source>
</evidence>
<keyword evidence="4 9" id="KW-0808">Transferase</keyword>
<reference evidence="9 10" key="1">
    <citation type="journal article" date="2006" name="Int. J. Syst. Evol. Microbiol.">
        <title>Chryseobacterium hispanicum sp. nov., isolated from the drinking water distribution system of Sevilla, Spain.</title>
        <authorList>
            <person name="Gallego V."/>
            <person name="Garcia M.T."/>
            <person name="Ventosa A."/>
        </authorList>
    </citation>
    <scope>NUCLEOTIDE SEQUENCE [LARGE SCALE GENOMIC DNA]</scope>
    <source>
        <strain evidence="9 10">KCTC 22104</strain>
    </source>
</reference>
<dbReference type="Pfam" id="PF22837">
    <property type="entry name" value="M_Eco57I_C"/>
    <property type="match status" value="1"/>
</dbReference>
<evidence type="ECO:0000259" key="7">
    <source>
        <dbReference type="Pfam" id="PF07669"/>
    </source>
</evidence>
<comment type="caution">
    <text evidence="9">The sequence shown here is derived from an EMBL/GenBank/DDBJ whole genome shotgun (WGS) entry which is preliminary data.</text>
</comment>
<dbReference type="Gene3D" id="3.40.50.150">
    <property type="entry name" value="Vaccinia Virus protein VP39"/>
    <property type="match status" value="1"/>
</dbReference>
<comment type="catalytic activity">
    <reaction evidence="6">
        <text>a 2'-deoxyadenosine in DNA + S-adenosyl-L-methionine = an N(6)-methyl-2'-deoxyadenosine in DNA + S-adenosyl-L-homocysteine + H(+)</text>
        <dbReference type="Rhea" id="RHEA:15197"/>
        <dbReference type="Rhea" id="RHEA-COMP:12418"/>
        <dbReference type="Rhea" id="RHEA-COMP:12419"/>
        <dbReference type="ChEBI" id="CHEBI:15378"/>
        <dbReference type="ChEBI" id="CHEBI:57856"/>
        <dbReference type="ChEBI" id="CHEBI:59789"/>
        <dbReference type="ChEBI" id="CHEBI:90615"/>
        <dbReference type="ChEBI" id="CHEBI:90616"/>
        <dbReference type="EC" id="2.1.1.72"/>
    </reaction>
</comment>
<dbReference type="Proteomes" id="UP000256326">
    <property type="component" value="Unassembled WGS sequence"/>
</dbReference>
<dbReference type="InterPro" id="IPR002052">
    <property type="entry name" value="DNA_methylase_N6_adenine_CS"/>
</dbReference>
<dbReference type="PANTHER" id="PTHR33841:SF5">
    <property type="entry name" value="DNA METHYLASE (MODIFICATION METHYLASE) (METHYLTRANSFERASE)-RELATED"/>
    <property type="match status" value="1"/>
</dbReference>
<evidence type="ECO:0000313" key="9">
    <source>
        <dbReference type="EMBL" id="REC67007.1"/>
    </source>
</evidence>
<dbReference type="InterPro" id="IPR050953">
    <property type="entry name" value="N4_N6_ade-DNA_methylase"/>
</dbReference>
<dbReference type="PANTHER" id="PTHR33841">
    <property type="entry name" value="DNA METHYLTRANSFERASE YEEA-RELATED"/>
    <property type="match status" value="1"/>
</dbReference>
<dbReference type="Pfam" id="PF07669">
    <property type="entry name" value="Eco57I"/>
    <property type="match status" value="1"/>
</dbReference>
<comment type="similarity">
    <text evidence="1">Belongs to the N(4)/N(6)-methyltransferase family.</text>
</comment>
<dbReference type="EMBL" id="QNUG01000048">
    <property type="protein sequence ID" value="REC67007.1"/>
    <property type="molecule type" value="Genomic_DNA"/>
</dbReference>
<evidence type="ECO:0000256" key="5">
    <source>
        <dbReference type="ARBA" id="ARBA00022691"/>
    </source>
</evidence>
<proteinExistence type="inferred from homology"/>
<dbReference type="EC" id="2.1.1.72" evidence="2"/>
<evidence type="ECO:0000256" key="4">
    <source>
        <dbReference type="ARBA" id="ARBA00022679"/>
    </source>
</evidence>
<dbReference type="InterPro" id="IPR011639">
    <property type="entry name" value="MethylTrfase_TaqI-like_dom"/>
</dbReference>
<feature type="domain" description="Type II methyltransferase M.TaqI-like" evidence="7">
    <location>
        <begin position="82"/>
        <end position="196"/>
    </location>
</feature>
<evidence type="ECO:0000256" key="1">
    <source>
        <dbReference type="ARBA" id="ARBA00006594"/>
    </source>
</evidence>
<accession>A0A3D9CMT0</accession>
<evidence type="ECO:0000256" key="3">
    <source>
        <dbReference type="ARBA" id="ARBA00022603"/>
    </source>
</evidence>
<dbReference type="SUPFAM" id="SSF116734">
    <property type="entry name" value="DNA methylase specificity domain"/>
    <property type="match status" value="1"/>
</dbReference>
<keyword evidence="3 9" id="KW-0489">Methyltransferase</keyword>
<protein>
    <recommendedName>
        <fullName evidence="2">site-specific DNA-methyltransferase (adenine-specific)</fullName>
        <ecNumber evidence="2">2.1.1.72</ecNumber>
    </recommendedName>
</protein>
<dbReference type="AlphaFoldDB" id="A0A3D9CMT0"/>